<dbReference type="AlphaFoldDB" id="A0A2Z7A2S8"/>
<accession>A0A2Z7A2S8</accession>
<dbReference type="Gene3D" id="6.10.250.2200">
    <property type="match status" value="1"/>
</dbReference>
<sequence length="415" mass="45190">MNSKQSPSRCLLFLSLKPAATTSRIIHEKTSQNDTVPTNLNDIIALHQLVHLSLAAQPKRWYQISSSKYHGGHAKSIKTTTRSNDIVNGYVSIATTCCQPDSAQSADNSADNSAANSAVNSAVNSALTNENSAFGDENPDLAHEFQQLLHAYSNNLKVYRPEPIATALFLRIQSSPSRICFSMFGILASIRRPDMDSNGLQIRSLPFTISFSPFVNKPTNLELNPRVPYTEDAYEISVIFISMQRPKISIFVIHFNQPDSAQSADNSADNSAANSAVNSAVNSSLTNENSAFGDENPDLAHEFQQLLHAYSQPASAQSADNSADNSAANSAVNSALTNENSAFGDENPDLAHEFQQLLHAYSNNLKSYRPEPIATALYFRIQSSPSRICISMFGILDVTSLCPEYGVQISFQSNG</sequence>
<evidence type="ECO:0000313" key="1">
    <source>
        <dbReference type="EMBL" id="KZV15844.1"/>
    </source>
</evidence>
<evidence type="ECO:0000313" key="2">
    <source>
        <dbReference type="Proteomes" id="UP000250235"/>
    </source>
</evidence>
<dbReference type="Proteomes" id="UP000250235">
    <property type="component" value="Unassembled WGS sequence"/>
</dbReference>
<protein>
    <submittedName>
        <fullName evidence="1">Uncharacterized protein</fullName>
    </submittedName>
</protein>
<name>A0A2Z7A2S8_9LAMI</name>
<proteinExistence type="predicted"/>
<keyword evidence="2" id="KW-1185">Reference proteome</keyword>
<gene>
    <name evidence="1" type="ORF">F511_27663</name>
</gene>
<organism evidence="1 2">
    <name type="scientific">Dorcoceras hygrometricum</name>
    <dbReference type="NCBI Taxonomy" id="472368"/>
    <lineage>
        <taxon>Eukaryota</taxon>
        <taxon>Viridiplantae</taxon>
        <taxon>Streptophyta</taxon>
        <taxon>Embryophyta</taxon>
        <taxon>Tracheophyta</taxon>
        <taxon>Spermatophyta</taxon>
        <taxon>Magnoliopsida</taxon>
        <taxon>eudicotyledons</taxon>
        <taxon>Gunneridae</taxon>
        <taxon>Pentapetalae</taxon>
        <taxon>asterids</taxon>
        <taxon>lamiids</taxon>
        <taxon>Lamiales</taxon>
        <taxon>Gesneriaceae</taxon>
        <taxon>Didymocarpoideae</taxon>
        <taxon>Trichosporeae</taxon>
        <taxon>Loxocarpinae</taxon>
        <taxon>Dorcoceras</taxon>
    </lineage>
</organism>
<reference evidence="1 2" key="1">
    <citation type="journal article" date="2015" name="Proc. Natl. Acad. Sci. U.S.A.">
        <title>The resurrection genome of Boea hygrometrica: A blueprint for survival of dehydration.</title>
        <authorList>
            <person name="Xiao L."/>
            <person name="Yang G."/>
            <person name="Zhang L."/>
            <person name="Yang X."/>
            <person name="Zhao S."/>
            <person name="Ji Z."/>
            <person name="Zhou Q."/>
            <person name="Hu M."/>
            <person name="Wang Y."/>
            <person name="Chen M."/>
            <person name="Xu Y."/>
            <person name="Jin H."/>
            <person name="Xiao X."/>
            <person name="Hu G."/>
            <person name="Bao F."/>
            <person name="Hu Y."/>
            <person name="Wan P."/>
            <person name="Li L."/>
            <person name="Deng X."/>
            <person name="Kuang T."/>
            <person name="Xiang C."/>
            <person name="Zhu J.K."/>
            <person name="Oliver M.J."/>
            <person name="He Y."/>
        </authorList>
    </citation>
    <scope>NUCLEOTIDE SEQUENCE [LARGE SCALE GENOMIC DNA]</scope>
    <source>
        <strain evidence="2">cv. XS01</strain>
    </source>
</reference>
<dbReference type="EMBL" id="KV019609">
    <property type="protein sequence ID" value="KZV15844.1"/>
    <property type="molecule type" value="Genomic_DNA"/>
</dbReference>